<dbReference type="Pfam" id="PF00581">
    <property type="entry name" value="Rhodanese"/>
    <property type="match status" value="1"/>
</dbReference>
<dbReference type="Pfam" id="PF07992">
    <property type="entry name" value="Pyr_redox_2"/>
    <property type="match status" value="1"/>
</dbReference>
<evidence type="ECO:0000256" key="4">
    <source>
        <dbReference type="ARBA" id="ARBA00022827"/>
    </source>
</evidence>
<comment type="caution">
    <text evidence="8">The sequence shown here is derived from an EMBL/GenBank/DDBJ whole genome shotgun (WGS) entry which is preliminary data.</text>
</comment>
<proteinExistence type="inferred from homology"/>
<dbReference type="InterPro" id="IPR036188">
    <property type="entry name" value="FAD/NAD-bd_sf"/>
</dbReference>
<dbReference type="EC" id="1.8.1.14" evidence="8"/>
<keyword evidence="5 8" id="KW-0560">Oxidoreductase</keyword>
<dbReference type="Pfam" id="PF13686">
    <property type="entry name" value="DrsE_2"/>
    <property type="match status" value="1"/>
</dbReference>
<sequence length="825" mass="91044">MAKYLIVGGVAGGATTAARLRRMDEHAEIIMFERGEHISYANCGLPYYVGGIIQDRENLLVQTPESFYNRLNVDVRIYNEVIRIDRENKLVEIKDIANKTTYTETYDKLVVSPGAEPIKPPIPGIHDEAIFTLRNVKDTDQIKTYCDGKKPQKVVVVGAGFIGLEMAENLHHLGMMVTIVEMAEQVMTPLDYEMAAEVHQHLKTKNVEFYLKDGVSEFERNGDIISVHLQSGRKVEADMVILSIGVRPETKLVKEAGIELAPNGGIKVNEYLQTNDPNIYALGDAMAFPHPITGKYTNTYLAGPANKQGRLLADNLVLGNKKTYKGAIATAIAKVFDLTVASTGVAEKVLKKEGIPYISNIIHGGSNAGYYPGALPTTIKITFDPETGKLYGAQIIGYVGVDKRIDMIAGVVQKGGTIYDLQEIEHAYAPPFSSAKDPVNQAGFTAGNIIEGLVKIIHWDELHQLHAANHYILDVRTPDEFQLGGIEGAVNIEIDQIRNRLDEIPKDKKIILYCGVGLRGYFASRILTQNGFTDVYNLSGGYKTYEHATCKQSNEDIFESSYIARDGQIYRGKPKEDTQESVIKTIEIDACGLQCPGPILKLKQEIDKLENGQRLLQKVTDPGFVKDAESWCNLTGNKLISIESDKGVYSAVIEKQEAKESTLEIGGNLPKNKTMVVFSDDLDRAMASLVIANGAASTGKKVTLFFTFWGLNVIKKTHKPKVQKDLMGKMFNKLMAGSADDLKISKMNMMGLGSKMMKKRMLSQKVDSLEDMLITAMENGVEMIACQMSMEIMGVNKEELLDDVVIGGVATYLDRADNANLNLFI</sequence>
<dbReference type="InterPro" id="IPR004099">
    <property type="entry name" value="Pyr_nucl-diS_OxRdtase_dimer"/>
</dbReference>
<dbReference type="InterPro" id="IPR036873">
    <property type="entry name" value="Rhodanese-like_dom_sf"/>
</dbReference>
<evidence type="ECO:0000256" key="6">
    <source>
        <dbReference type="ARBA" id="ARBA00023284"/>
    </source>
</evidence>
<dbReference type="PANTHER" id="PTHR43429">
    <property type="entry name" value="PYRIDINE NUCLEOTIDE-DISULFIDE OXIDOREDUCTASE DOMAIN-CONTAINING"/>
    <property type="match status" value="1"/>
</dbReference>
<dbReference type="Gene3D" id="3.50.50.60">
    <property type="entry name" value="FAD/NAD(P)-binding domain"/>
    <property type="match status" value="2"/>
</dbReference>
<dbReference type="InterPro" id="IPR001763">
    <property type="entry name" value="Rhodanese-like_dom"/>
</dbReference>
<dbReference type="InterPro" id="IPR032836">
    <property type="entry name" value="DsrE2-like"/>
</dbReference>
<dbReference type="InterPro" id="IPR027396">
    <property type="entry name" value="DsrEFH-like"/>
</dbReference>
<dbReference type="AlphaFoldDB" id="A0A434AGY0"/>
<evidence type="ECO:0000256" key="5">
    <source>
        <dbReference type="ARBA" id="ARBA00023002"/>
    </source>
</evidence>
<dbReference type="SUPFAM" id="SSF55424">
    <property type="entry name" value="FAD/NAD-linked reductases, dimerisation (C-terminal) domain"/>
    <property type="match status" value="1"/>
</dbReference>
<dbReference type="InterPro" id="IPR023753">
    <property type="entry name" value="FAD/NAD-binding_dom"/>
</dbReference>
<comment type="similarity">
    <text evidence="2">Belongs to the class-III pyridine nucleotide-disulfide oxidoreductase family.</text>
</comment>
<feature type="domain" description="Rhodanese" evidence="7">
    <location>
        <begin position="466"/>
        <end position="551"/>
    </location>
</feature>
<evidence type="ECO:0000313" key="9">
    <source>
        <dbReference type="Proteomes" id="UP000282985"/>
    </source>
</evidence>
<accession>A0A434AGY0</accession>
<dbReference type="Pfam" id="PF01206">
    <property type="entry name" value="TusA"/>
    <property type="match status" value="1"/>
</dbReference>
<comment type="cofactor">
    <cofactor evidence="1">
        <name>FAD</name>
        <dbReference type="ChEBI" id="CHEBI:57692"/>
    </cofactor>
</comment>
<dbReference type="CDD" id="cd01524">
    <property type="entry name" value="RHOD_Pyr_redox"/>
    <property type="match status" value="1"/>
</dbReference>
<dbReference type="Pfam" id="PF02852">
    <property type="entry name" value="Pyr_redox_dim"/>
    <property type="match status" value="1"/>
</dbReference>
<dbReference type="Proteomes" id="UP000282985">
    <property type="component" value="Unassembled WGS sequence"/>
</dbReference>
<evidence type="ECO:0000256" key="3">
    <source>
        <dbReference type="ARBA" id="ARBA00022630"/>
    </source>
</evidence>
<dbReference type="InterPro" id="IPR050260">
    <property type="entry name" value="FAD-bd_OxRdtase"/>
</dbReference>
<evidence type="ECO:0000313" key="8">
    <source>
        <dbReference type="EMBL" id="RUT73648.1"/>
    </source>
</evidence>
<dbReference type="Gene3D" id="3.40.1260.10">
    <property type="entry name" value="DsrEFH-like"/>
    <property type="match status" value="1"/>
</dbReference>
<dbReference type="GO" id="GO:0050451">
    <property type="term" value="F:CoA-disulfide reductase (NADPH) activity"/>
    <property type="evidence" value="ECO:0007669"/>
    <property type="project" value="UniProtKB-EC"/>
</dbReference>
<dbReference type="SUPFAM" id="SSF64307">
    <property type="entry name" value="SirA-like"/>
    <property type="match status" value="1"/>
</dbReference>
<dbReference type="InterPro" id="IPR016156">
    <property type="entry name" value="FAD/NAD-linked_Rdtase_dimer_sf"/>
</dbReference>
<reference evidence="8 9" key="1">
    <citation type="submission" date="2018-11" db="EMBL/GenBank/DDBJ databases">
        <title>Parancylomarina longa gen. nov., sp. nov., isolated from sediments of southern Okinawa.</title>
        <authorList>
            <person name="Fu T."/>
        </authorList>
    </citation>
    <scope>NUCLEOTIDE SEQUENCE [LARGE SCALE GENOMIC DNA]</scope>
    <source>
        <strain evidence="8 9">T3-2 S1-C</strain>
    </source>
</reference>
<evidence type="ECO:0000256" key="2">
    <source>
        <dbReference type="ARBA" id="ARBA00009130"/>
    </source>
</evidence>
<dbReference type="Gene3D" id="3.40.250.10">
    <property type="entry name" value="Rhodanese-like domain"/>
    <property type="match status" value="1"/>
</dbReference>
<dbReference type="Gene3D" id="3.30.110.40">
    <property type="entry name" value="TusA-like domain"/>
    <property type="match status" value="1"/>
</dbReference>
<evidence type="ECO:0000259" key="7">
    <source>
        <dbReference type="PROSITE" id="PS50206"/>
    </source>
</evidence>
<evidence type="ECO:0000256" key="1">
    <source>
        <dbReference type="ARBA" id="ARBA00001974"/>
    </source>
</evidence>
<dbReference type="EMBL" id="RJJX01000018">
    <property type="protein sequence ID" value="RUT73648.1"/>
    <property type="molecule type" value="Genomic_DNA"/>
</dbReference>
<gene>
    <name evidence="8" type="ORF">DLK05_12545</name>
</gene>
<dbReference type="SUPFAM" id="SSF52821">
    <property type="entry name" value="Rhodanese/Cell cycle control phosphatase"/>
    <property type="match status" value="1"/>
</dbReference>
<dbReference type="SMART" id="SM00450">
    <property type="entry name" value="RHOD"/>
    <property type="match status" value="1"/>
</dbReference>
<dbReference type="PANTHER" id="PTHR43429:SF1">
    <property type="entry name" value="NAD(P)H SULFUR OXIDOREDUCTASE (COA-DEPENDENT)"/>
    <property type="match status" value="1"/>
</dbReference>
<keyword evidence="3" id="KW-0285">Flavoprotein</keyword>
<dbReference type="OrthoDB" id="9792592at2"/>
<dbReference type="PRINTS" id="PR00368">
    <property type="entry name" value="FADPNR"/>
</dbReference>
<dbReference type="SUPFAM" id="SSF75169">
    <property type="entry name" value="DsrEFH-like"/>
    <property type="match status" value="1"/>
</dbReference>
<keyword evidence="9" id="KW-1185">Reference proteome</keyword>
<protein>
    <submittedName>
        <fullName evidence="8">CoA-disulfide reductase</fullName>
        <ecNumber evidence="8">1.8.1.14</ecNumber>
    </submittedName>
</protein>
<organism evidence="8 9">
    <name type="scientific">Ancylomarina longa</name>
    <dbReference type="NCBI Taxonomy" id="2487017"/>
    <lineage>
        <taxon>Bacteria</taxon>
        <taxon>Pseudomonadati</taxon>
        <taxon>Bacteroidota</taxon>
        <taxon>Bacteroidia</taxon>
        <taxon>Marinilabiliales</taxon>
        <taxon>Marinifilaceae</taxon>
        <taxon>Ancylomarina</taxon>
    </lineage>
</organism>
<dbReference type="PROSITE" id="PS50206">
    <property type="entry name" value="RHODANESE_3"/>
    <property type="match status" value="1"/>
</dbReference>
<dbReference type="RefSeq" id="WP_127344310.1">
    <property type="nucleotide sequence ID" value="NZ_RJJX01000018.1"/>
</dbReference>
<name>A0A434AGY0_9BACT</name>
<dbReference type="InterPro" id="IPR001455">
    <property type="entry name" value="TusA-like"/>
</dbReference>
<keyword evidence="6" id="KW-0676">Redox-active center</keyword>
<dbReference type="PRINTS" id="PR00411">
    <property type="entry name" value="PNDRDTASEI"/>
</dbReference>
<dbReference type="PROSITE" id="PS01148">
    <property type="entry name" value="UPF0033"/>
    <property type="match status" value="1"/>
</dbReference>
<dbReference type="NCBIfam" id="NF010037">
    <property type="entry name" value="PRK13512.1"/>
    <property type="match status" value="1"/>
</dbReference>
<dbReference type="InterPro" id="IPR036868">
    <property type="entry name" value="TusA-like_sf"/>
</dbReference>
<dbReference type="SUPFAM" id="SSF51905">
    <property type="entry name" value="FAD/NAD(P)-binding domain"/>
    <property type="match status" value="1"/>
</dbReference>
<keyword evidence="4" id="KW-0274">FAD</keyword>